<dbReference type="Gene3D" id="2.40.30.170">
    <property type="match status" value="1"/>
</dbReference>
<dbReference type="Pfam" id="PF25989">
    <property type="entry name" value="YknX_C"/>
    <property type="match status" value="1"/>
</dbReference>
<evidence type="ECO:0000259" key="3">
    <source>
        <dbReference type="Pfam" id="PF25917"/>
    </source>
</evidence>
<dbReference type="eggNOG" id="COG0845">
    <property type="taxonomic scope" value="Bacteria"/>
</dbReference>
<proteinExistence type="inferred from homology"/>
<gene>
    <name evidence="6" type="ORF">PORUE0001_0788</name>
</gene>
<protein>
    <submittedName>
        <fullName evidence="6">Efflux transporter, RND family, MFP subunit</fullName>
    </submittedName>
</protein>
<reference evidence="6 7" key="1">
    <citation type="submission" date="2009-04" db="EMBL/GenBank/DDBJ databases">
        <authorList>
            <person name="Sebastian Y."/>
            <person name="Madupu R."/>
            <person name="Durkin A.S."/>
            <person name="Torralba M."/>
            <person name="Methe B."/>
            <person name="Sutton G.G."/>
            <person name="Strausberg R.L."/>
            <person name="Nelson K.E."/>
        </authorList>
    </citation>
    <scope>NUCLEOTIDE SEQUENCE [LARGE SCALE GENOMIC DNA]</scope>
    <source>
        <strain evidence="6 7">60-3</strain>
    </source>
</reference>
<dbReference type="EMBL" id="ACLR01000116">
    <property type="protein sequence ID" value="EEK17169.1"/>
    <property type="molecule type" value="Genomic_DNA"/>
</dbReference>
<evidence type="ECO:0000259" key="4">
    <source>
        <dbReference type="Pfam" id="PF25954"/>
    </source>
</evidence>
<organism evidence="6 7">
    <name type="scientific">Porphyromonas uenonis 60-3</name>
    <dbReference type="NCBI Taxonomy" id="596327"/>
    <lineage>
        <taxon>Bacteria</taxon>
        <taxon>Pseudomonadati</taxon>
        <taxon>Bacteroidota</taxon>
        <taxon>Bacteroidia</taxon>
        <taxon>Bacteroidales</taxon>
        <taxon>Porphyromonadaceae</taxon>
        <taxon>Porphyromonas</taxon>
    </lineage>
</organism>
<dbReference type="Pfam" id="PF25954">
    <property type="entry name" value="Beta-barrel_RND_2"/>
    <property type="match status" value="1"/>
</dbReference>
<dbReference type="InterPro" id="IPR006143">
    <property type="entry name" value="RND_pump_MFP"/>
</dbReference>
<keyword evidence="2" id="KW-0812">Transmembrane</keyword>
<dbReference type="AlphaFoldDB" id="C2MAT8"/>
<evidence type="ECO:0000256" key="2">
    <source>
        <dbReference type="SAM" id="Phobius"/>
    </source>
</evidence>
<dbReference type="GO" id="GO:0015562">
    <property type="term" value="F:efflux transmembrane transporter activity"/>
    <property type="evidence" value="ECO:0007669"/>
    <property type="project" value="TreeGrafter"/>
</dbReference>
<dbReference type="SUPFAM" id="SSF111369">
    <property type="entry name" value="HlyD-like secretion proteins"/>
    <property type="match status" value="1"/>
</dbReference>
<keyword evidence="2" id="KW-1133">Transmembrane helix</keyword>
<dbReference type="Gene3D" id="2.40.50.100">
    <property type="match status" value="2"/>
</dbReference>
<dbReference type="PANTHER" id="PTHR30469">
    <property type="entry name" value="MULTIDRUG RESISTANCE PROTEIN MDTA"/>
    <property type="match status" value="1"/>
</dbReference>
<dbReference type="InterPro" id="IPR058637">
    <property type="entry name" value="YknX-like_C"/>
</dbReference>
<evidence type="ECO:0000313" key="6">
    <source>
        <dbReference type="EMBL" id="EEK17169.1"/>
    </source>
</evidence>
<accession>C2MAT8</accession>
<feature type="transmembrane region" description="Helical" evidence="2">
    <location>
        <begin position="6"/>
        <end position="24"/>
    </location>
</feature>
<dbReference type="Proteomes" id="UP000003303">
    <property type="component" value="Unassembled WGS sequence"/>
</dbReference>
<evidence type="ECO:0000256" key="1">
    <source>
        <dbReference type="ARBA" id="ARBA00009477"/>
    </source>
</evidence>
<name>C2MAT8_9PORP</name>
<dbReference type="PANTHER" id="PTHR30469:SF15">
    <property type="entry name" value="HLYD FAMILY OF SECRETION PROTEINS"/>
    <property type="match status" value="1"/>
</dbReference>
<evidence type="ECO:0000313" key="7">
    <source>
        <dbReference type="Proteomes" id="UP000003303"/>
    </source>
</evidence>
<dbReference type="InterPro" id="IPR058625">
    <property type="entry name" value="MdtA-like_BSH"/>
</dbReference>
<comment type="similarity">
    <text evidence="1">Belongs to the membrane fusion protein (MFP) (TC 8.A.1) family.</text>
</comment>
<dbReference type="InterPro" id="IPR058792">
    <property type="entry name" value="Beta-barrel_RND_2"/>
</dbReference>
<keyword evidence="7" id="KW-1185">Reference proteome</keyword>
<dbReference type="Gene3D" id="2.40.420.20">
    <property type="match status" value="1"/>
</dbReference>
<comment type="caution">
    <text evidence="6">The sequence shown here is derived from an EMBL/GenBank/DDBJ whole genome shotgun (WGS) entry which is preliminary data.</text>
</comment>
<dbReference type="Pfam" id="PF25917">
    <property type="entry name" value="BSH_RND"/>
    <property type="match status" value="1"/>
</dbReference>
<feature type="domain" description="CusB-like beta-barrel" evidence="4">
    <location>
        <begin position="207"/>
        <end position="277"/>
    </location>
</feature>
<sequence length="353" mass="38032">MKRKVYLPITIVLAIGLIVLVLVLNKKSTTAKTQDLLAEEATVAVRTEVVSESNYTADFTANGLVEGVKDLSFVSSLGGRVVSLYADEGDHVSKGKLLIQLDAETLRADAEASRVAYEAAKKDYERFQQAHSQGGVTDQQLSTMHTQMVAAQGRYISSRSRLTDASIKAPISGEIYKRYVEVGSYVNPGTKLFDIVDDSQLKASCFVTERQRLQLTKGQAVSVESELYPGQTITGKISMVGDKANHALAFPVDVTLDKQGAEGLRPGMYVSVSFGNQQETHGILIPRRAIVGSVKDAHVYVVEQGVAKQKAITTGYLIGDRIEVLSGLQAGESVIVAGLINVSDGLPVKTINE</sequence>
<dbReference type="NCBIfam" id="TIGR01730">
    <property type="entry name" value="RND_mfp"/>
    <property type="match status" value="1"/>
</dbReference>
<dbReference type="RefSeq" id="WP_007365014.1">
    <property type="nucleotide sequence ID" value="NZ_ACLR01000116.1"/>
</dbReference>
<dbReference type="STRING" id="596327.PORUE0001_0788"/>
<dbReference type="OrthoDB" id="9801814at2"/>
<evidence type="ECO:0000259" key="5">
    <source>
        <dbReference type="Pfam" id="PF25989"/>
    </source>
</evidence>
<keyword evidence="2" id="KW-0472">Membrane</keyword>
<feature type="domain" description="Multidrug resistance protein MdtA-like barrel-sandwich hybrid" evidence="3">
    <location>
        <begin position="77"/>
        <end position="196"/>
    </location>
</feature>
<dbReference type="GO" id="GO:1990281">
    <property type="term" value="C:efflux pump complex"/>
    <property type="evidence" value="ECO:0007669"/>
    <property type="project" value="TreeGrafter"/>
</dbReference>
<feature type="domain" description="YknX-like C-terminal permuted SH3-like" evidence="5">
    <location>
        <begin position="284"/>
        <end position="349"/>
    </location>
</feature>